<keyword evidence="2" id="KW-0472">Membrane</keyword>
<dbReference type="Proteomes" id="UP001164693">
    <property type="component" value="Chromosome"/>
</dbReference>
<dbReference type="EMBL" id="CP097463">
    <property type="protein sequence ID" value="WAX57386.1"/>
    <property type="molecule type" value="Genomic_DNA"/>
</dbReference>
<evidence type="ECO:0000256" key="2">
    <source>
        <dbReference type="SAM" id="Phobius"/>
    </source>
</evidence>
<reference evidence="3" key="1">
    <citation type="submission" date="2022-05" db="EMBL/GenBank/DDBJ databases">
        <title>Jatrophihabitans sp. SB3-54 whole genome sequence.</title>
        <authorList>
            <person name="Suh M.K."/>
            <person name="Eom M.K."/>
            <person name="Kim J.S."/>
            <person name="Kim H.S."/>
            <person name="Do H.E."/>
            <person name="Shin Y.K."/>
            <person name="Lee J.-S."/>
        </authorList>
    </citation>
    <scope>NUCLEOTIDE SEQUENCE</scope>
    <source>
        <strain evidence="3">SB3-54</strain>
    </source>
</reference>
<accession>A0ABY7JXU0</accession>
<protein>
    <submittedName>
        <fullName evidence="3">DUF3099 domain-containing protein</fullName>
    </submittedName>
</protein>
<feature type="region of interest" description="Disordered" evidence="1">
    <location>
        <begin position="82"/>
        <end position="106"/>
    </location>
</feature>
<proteinExistence type="predicted"/>
<feature type="transmembrane region" description="Helical" evidence="2">
    <location>
        <begin position="30"/>
        <end position="46"/>
    </location>
</feature>
<keyword evidence="2" id="KW-1133">Transmembrane helix</keyword>
<dbReference type="RefSeq" id="WP_269443924.1">
    <property type="nucleotide sequence ID" value="NZ_CP097463.1"/>
</dbReference>
<evidence type="ECO:0000256" key="1">
    <source>
        <dbReference type="SAM" id="MobiDB-lite"/>
    </source>
</evidence>
<feature type="region of interest" description="Disordered" evidence="1">
    <location>
        <begin position="1"/>
        <end position="20"/>
    </location>
</feature>
<keyword evidence="4" id="KW-1185">Reference proteome</keyword>
<keyword evidence="2" id="KW-0812">Transmembrane</keyword>
<name>A0ABY7JXU0_9ACTN</name>
<dbReference type="Pfam" id="PF11298">
    <property type="entry name" value="DUF3099"/>
    <property type="match status" value="1"/>
</dbReference>
<dbReference type="InterPro" id="IPR021449">
    <property type="entry name" value="DUF3099"/>
</dbReference>
<feature type="transmembrane region" description="Helical" evidence="2">
    <location>
        <begin position="52"/>
        <end position="73"/>
    </location>
</feature>
<evidence type="ECO:0000313" key="3">
    <source>
        <dbReference type="EMBL" id="WAX57386.1"/>
    </source>
</evidence>
<gene>
    <name evidence="3" type="ORF">M6B22_01130</name>
</gene>
<organism evidence="3 4">
    <name type="scientific">Jatrophihabitans cynanchi</name>
    <dbReference type="NCBI Taxonomy" id="2944128"/>
    <lineage>
        <taxon>Bacteria</taxon>
        <taxon>Bacillati</taxon>
        <taxon>Actinomycetota</taxon>
        <taxon>Actinomycetes</taxon>
        <taxon>Jatrophihabitantales</taxon>
        <taxon>Jatrophihabitantaceae</taxon>
        <taxon>Jatrophihabitans</taxon>
    </lineage>
</organism>
<evidence type="ECO:0000313" key="4">
    <source>
        <dbReference type="Proteomes" id="UP001164693"/>
    </source>
</evidence>
<sequence>MRRVQRDQPALITTAHESADEEYDRRRKRYAIMMGIRAVCVLAAALTYRVSIWLALAFLVGGAVLPWCAVLIANDGPPRKRDTTGLFLRSTERALPPGKDDRTVEG</sequence>